<dbReference type="PANTHER" id="PTHR43227">
    <property type="entry name" value="BLL4140 PROTEIN"/>
    <property type="match status" value="1"/>
</dbReference>
<dbReference type="RefSeq" id="WP_103080605.1">
    <property type="nucleotide sequence ID" value="NZ_CP021850.1"/>
</dbReference>
<evidence type="ECO:0000256" key="3">
    <source>
        <dbReference type="ARBA" id="ARBA00022475"/>
    </source>
</evidence>
<comment type="similarity">
    <text evidence="7">Belongs to the binding-protein-dependent transport system permease family.</text>
</comment>
<gene>
    <name evidence="9" type="ORF">CDQ84_04915</name>
</gene>
<comment type="caution">
    <text evidence="9">The sequence shown here is derived from an EMBL/GenBank/DDBJ whole genome shotgun (WGS) entry which is preliminary data.</text>
</comment>
<dbReference type="KEGG" id="cthd:CDO33_06925"/>
<feature type="transmembrane region" description="Helical" evidence="7">
    <location>
        <begin position="223"/>
        <end position="246"/>
    </location>
</feature>
<reference evidence="9 10" key="1">
    <citation type="submission" date="2017-06" db="EMBL/GenBank/DDBJ databases">
        <title>Investigating the central metabolism of Clostridium thermosuccinogenes.</title>
        <authorList>
            <person name="Koendjbiharie J.G."/>
            <person name="van Kranenburg R."/>
        </authorList>
    </citation>
    <scope>NUCLEOTIDE SEQUENCE [LARGE SCALE GENOMIC DNA]</scope>
    <source>
        <strain evidence="9 10">DSM 5806</strain>
    </source>
</reference>
<feature type="domain" description="ABC transmembrane type-1" evidence="8">
    <location>
        <begin position="82"/>
        <end position="301"/>
    </location>
</feature>
<evidence type="ECO:0000256" key="1">
    <source>
        <dbReference type="ARBA" id="ARBA00004651"/>
    </source>
</evidence>
<feature type="transmembrane region" description="Helical" evidence="7">
    <location>
        <begin position="280"/>
        <end position="301"/>
    </location>
</feature>
<keyword evidence="10" id="KW-1185">Reference proteome</keyword>
<evidence type="ECO:0000256" key="6">
    <source>
        <dbReference type="ARBA" id="ARBA00023136"/>
    </source>
</evidence>
<proteinExistence type="inferred from homology"/>
<evidence type="ECO:0000256" key="4">
    <source>
        <dbReference type="ARBA" id="ARBA00022692"/>
    </source>
</evidence>
<dbReference type="PANTHER" id="PTHR43227:SF11">
    <property type="entry name" value="BLL4140 PROTEIN"/>
    <property type="match status" value="1"/>
</dbReference>
<dbReference type="InterPro" id="IPR050809">
    <property type="entry name" value="UgpAE/MalFG_permease"/>
</dbReference>
<dbReference type="GO" id="GO:0055085">
    <property type="term" value="P:transmembrane transport"/>
    <property type="evidence" value="ECO:0007669"/>
    <property type="project" value="InterPro"/>
</dbReference>
<dbReference type="InterPro" id="IPR000515">
    <property type="entry name" value="MetI-like"/>
</dbReference>
<dbReference type="Gene3D" id="1.10.3720.10">
    <property type="entry name" value="MetI-like"/>
    <property type="match status" value="1"/>
</dbReference>
<evidence type="ECO:0000313" key="9">
    <source>
        <dbReference type="EMBL" id="PNU00771.1"/>
    </source>
</evidence>
<dbReference type="OrthoDB" id="2637002at2"/>
<dbReference type="AlphaFoldDB" id="A0A2K2FJ06"/>
<evidence type="ECO:0000256" key="7">
    <source>
        <dbReference type="RuleBase" id="RU363032"/>
    </source>
</evidence>
<keyword evidence="6 7" id="KW-0472">Membrane</keyword>
<feature type="transmembrane region" description="Helical" evidence="7">
    <location>
        <begin position="128"/>
        <end position="152"/>
    </location>
</feature>
<organism evidence="9 10">
    <name type="scientific">Clostridium thermosuccinogenes</name>
    <dbReference type="NCBI Taxonomy" id="84032"/>
    <lineage>
        <taxon>Bacteria</taxon>
        <taxon>Bacillati</taxon>
        <taxon>Bacillota</taxon>
        <taxon>Clostridia</taxon>
        <taxon>Eubacteriales</taxon>
        <taxon>Clostridiaceae</taxon>
        <taxon>Clostridium</taxon>
    </lineage>
</organism>
<dbReference type="Pfam" id="PF00528">
    <property type="entry name" value="BPD_transp_1"/>
    <property type="match status" value="1"/>
</dbReference>
<evidence type="ECO:0000256" key="2">
    <source>
        <dbReference type="ARBA" id="ARBA00022448"/>
    </source>
</evidence>
<dbReference type="SUPFAM" id="SSF161098">
    <property type="entry name" value="MetI-like"/>
    <property type="match status" value="1"/>
</dbReference>
<evidence type="ECO:0000256" key="5">
    <source>
        <dbReference type="ARBA" id="ARBA00022989"/>
    </source>
</evidence>
<evidence type="ECO:0000259" key="8">
    <source>
        <dbReference type="PROSITE" id="PS50928"/>
    </source>
</evidence>
<feature type="transmembrane region" description="Helical" evidence="7">
    <location>
        <begin position="185"/>
        <end position="203"/>
    </location>
</feature>
<sequence>MVAIKKRSSRKSWVNIFKEQWQLHLLMLLPVIYILIFAYYPMFGLQIAFKDFKATAGIWSSKWVGFKHFSTFFHSYMFKRVIINTLRISIYSIATGFPLPIIFALILNTMRGMRIKKFVQTVTYMPHFISTVVMVGLLMQILSPVTGLYGGLYRLLTNGMYPSDIFGQPKAFIHLYVWSDVWQSLGWNSIIYLAALSGIDPQLHEAAQIDGATRFQRMIHIELPGILPTAAVLLIMRFGSVMNVGFEKVYLMQNSLNQSYSEVISTYVYKVGMQAGSNNFSYATAIGLFNSVINCILLVLVNQLSRKLSDSEASLW</sequence>
<accession>A0A2K2FJ06</accession>
<dbReference type="InterPro" id="IPR035906">
    <property type="entry name" value="MetI-like_sf"/>
</dbReference>
<name>A0A2K2FJ06_9CLOT</name>
<dbReference type="PROSITE" id="PS50928">
    <property type="entry name" value="ABC_TM1"/>
    <property type="match status" value="1"/>
</dbReference>
<keyword evidence="3" id="KW-1003">Cell membrane</keyword>
<dbReference type="EMBL" id="NIOJ01000007">
    <property type="protein sequence ID" value="PNU00771.1"/>
    <property type="molecule type" value="Genomic_DNA"/>
</dbReference>
<comment type="subcellular location">
    <subcellularLocation>
        <location evidence="1 7">Cell membrane</location>
        <topology evidence="1 7">Multi-pass membrane protein</topology>
    </subcellularLocation>
</comment>
<dbReference type="Proteomes" id="UP000236151">
    <property type="component" value="Unassembled WGS sequence"/>
</dbReference>
<keyword evidence="5 7" id="KW-1133">Transmembrane helix</keyword>
<dbReference type="GO" id="GO:0005886">
    <property type="term" value="C:plasma membrane"/>
    <property type="evidence" value="ECO:0007669"/>
    <property type="project" value="UniProtKB-SubCell"/>
</dbReference>
<evidence type="ECO:0000313" key="10">
    <source>
        <dbReference type="Proteomes" id="UP000236151"/>
    </source>
</evidence>
<protein>
    <submittedName>
        <fullName evidence="9">Sugar ABC transporter permease</fullName>
    </submittedName>
</protein>
<keyword evidence="4 7" id="KW-0812">Transmembrane</keyword>
<dbReference type="CDD" id="cd06261">
    <property type="entry name" value="TM_PBP2"/>
    <property type="match status" value="1"/>
</dbReference>
<feature type="transmembrane region" description="Helical" evidence="7">
    <location>
        <begin position="88"/>
        <end position="107"/>
    </location>
</feature>
<keyword evidence="2 7" id="KW-0813">Transport</keyword>
<feature type="transmembrane region" description="Helical" evidence="7">
    <location>
        <begin position="21"/>
        <end position="40"/>
    </location>
</feature>